<evidence type="ECO:0000313" key="2">
    <source>
        <dbReference type="Proteomes" id="UP001341281"/>
    </source>
</evidence>
<protein>
    <submittedName>
        <fullName evidence="1">Uncharacterized protein</fullName>
    </submittedName>
</protein>
<sequence length="165" mass="17950">MQTLSKQIMLTPKADGCDVAHYAIQNNEAHACIQKEDSCTTVSDGCRGTAPDIGTIIPDAKVAMDVACSSINIADRIQELDQSQHFPATDEMDNITGISLNLAPDALDDAGDVCKDNGLRTPTKKTIVPKVGMSFVDVESVENFYKMFTFPLPCPDTWLYIAFIC</sequence>
<dbReference type="AlphaFoldDB" id="A0AAQ3T7S4"/>
<keyword evidence="2" id="KW-1185">Reference proteome</keyword>
<dbReference type="Proteomes" id="UP001341281">
    <property type="component" value="Chromosome 04"/>
</dbReference>
<accession>A0AAQ3T7S4</accession>
<gene>
    <name evidence="1" type="ORF">U9M48_017594</name>
</gene>
<reference evidence="1 2" key="1">
    <citation type="submission" date="2024-02" db="EMBL/GenBank/DDBJ databases">
        <title>High-quality chromosome-scale genome assembly of Pensacola bahiagrass (Paspalum notatum Flugge var. saurae).</title>
        <authorList>
            <person name="Vega J.M."/>
            <person name="Podio M."/>
            <person name="Orjuela J."/>
            <person name="Siena L.A."/>
            <person name="Pessino S.C."/>
            <person name="Combes M.C."/>
            <person name="Mariac C."/>
            <person name="Albertini E."/>
            <person name="Pupilli F."/>
            <person name="Ortiz J.P.A."/>
            <person name="Leblanc O."/>
        </authorList>
    </citation>
    <scope>NUCLEOTIDE SEQUENCE [LARGE SCALE GENOMIC DNA]</scope>
    <source>
        <strain evidence="1">R1</strain>
        <tissue evidence="1">Leaf</tissue>
    </source>
</reference>
<organism evidence="1 2">
    <name type="scientific">Paspalum notatum var. saurae</name>
    <dbReference type="NCBI Taxonomy" id="547442"/>
    <lineage>
        <taxon>Eukaryota</taxon>
        <taxon>Viridiplantae</taxon>
        <taxon>Streptophyta</taxon>
        <taxon>Embryophyta</taxon>
        <taxon>Tracheophyta</taxon>
        <taxon>Spermatophyta</taxon>
        <taxon>Magnoliopsida</taxon>
        <taxon>Liliopsida</taxon>
        <taxon>Poales</taxon>
        <taxon>Poaceae</taxon>
        <taxon>PACMAD clade</taxon>
        <taxon>Panicoideae</taxon>
        <taxon>Andropogonodae</taxon>
        <taxon>Paspaleae</taxon>
        <taxon>Paspalinae</taxon>
        <taxon>Paspalum</taxon>
    </lineage>
</organism>
<name>A0AAQ3T7S4_PASNO</name>
<proteinExistence type="predicted"/>
<evidence type="ECO:0000313" key="1">
    <source>
        <dbReference type="EMBL" id="WVZ68684.1"/>
    </source>
</evidence>
<dbReference type="EMBL" id="CP144748">
    <property type="protein sequence ID" value="WVZ68684.1"/>
    <property type="molecule type" value="Genomic_DNA"/>
</dbReference>